<proteinExistence type="predicted"/>
<dbReference type="EMBL" id="MN740567">
    <property type="protein sequence ID" value="QHU34099.1"/>
    <property type="molecule type" value="Genomic_DNA"/>
</dbReference>
<sequence>METPKTKTESVYLMLGDIIKLISPTNETYHEKMYSVDYIDNKEYIKIVNDTQEEILTLDSSGKLNDTSVTKIILLKRNDIRGYAKQHGLISDTWINLYFDGDYPTIITGIITNLEEDMIEVKLQDDTYIYIDFAYKGIPPTHGIERIEIRDAPHDTDTPKLKQTSVELPRIVDEDVVTDADADADEGDGDEDGPIVENESTGEAISIDMSADHDSHEPDDYQREVILTDSNIVDIGDEDSDDDLGEIEQFVKVTDDELRYGIHIQLDDLTNAMISKDGKDNMETRKKIEKIVARYTTLRDEFSKKDHNDYPGGPLFLGIDHKPLAQSLESNNMPMPWIIPTISEKHKIYDISVDPDDYPDTQYTSFDDERTFENEQLDNYKTYGNQMYYDKYLSTFTPYIPVEDFTTFHTNKALDTISHNYKNVKSTHLSAGDISVDNHVVSRILPEDEGIHYNGFICLFTYWLNASRSYLPATSLIDKAELIKGSFHDYSRVYKNSRLKTHTYSVDRNLDFKYDDMFHVTYDSTDSSISWRDFLHKVLPTNRHLISKYTDNMMKLTSPIGFQYMVQCLEAFMLTPSTIVFEDLDILVKKIYEKRKLFYTSYNANVRLNKSMYDTLTRMALKQHYGFQASNQHILENYFPGKSKEEKELLIEFIHTSYYSKGEITFITPHERLLYYTTQDSGDCFASILGYANIHLLNPDIEALLQKYQEVNASKGDGKSKSSDNQSICKTSFILAKKYTEMEDLIEDNGSVIYFDKQYDKTYYTAKDIYSSEKNKMSAEQFTSFLEKKMMEVHQLSHDASKSMVTTIMNGKKKVENGHFCLLETIPDDYNIQNTFYKRINDEWKEDKEASKIYSDNYSLSLKNSVCTTNLPCFDPTDYSDICEDSGDRRKQLQSKLIDDMMNEYKHIHSKTKGEYKLIVEECEFYLARRRKVNEKKRFIYSIYHNELAAEYDATTQPDKSPHLATRDSVLGIRDFAEKQEKLRIFIHNYCRKPFKEIKEDPYWLYCKETQTPLLPMFLETLNQTYIKGENYVYMLEIICQQQGALSDDESAWVDDESGFVIRYVDLYTDEGYDTSGRKAQTRDVLEIEDEPISDIIEVIEETIVHNDYAHEYKDAAEKSDVDVNNTTTMDAVEEDLYIGDKSSMADLPDDDDVMLIQSTYSNPDIQFIDTLFYIMENKMGIVSKPEIKHNLLVKTLQFYDKHRSTSSDNTYKLVLMFLSTFVVYLQLRINEISYMDKHKTCKPFLQGFPVFDIENMDTIKYVVCLAKDYKISAAILKPSSATLSKDVMDVLVRLASNEFAPIIQDYLRNEVLSKQTQIGQYQWLDFSPPLFNFTIKRLQPLQKNGESNAEYINNVGSKILLYSYALIEKIQTTTSKQAHLLTTSDQTPYLENTCCLHTKNPIEFFIKENKDIGPAIKYLADLYDIYDGIRTNSHTKMMSFSENTKIMFPDVDPGFSENILHKIKTTIENNGDSDILDANILLTLNNVYKKNIIKVKGLNIIQTYKPVIDYITRFNDINKSEEQTHVPDITSHFLTLNTMYGNMIVNYNDNDFTKVTDQEILDFKSFLFTTMKPKYDNIVKWLNLKKSKTAKKQPVYDIINFIYSFHETSMDYDSMIRFTQLIKSFLYYFITLIPNMILNKYNQKMVKIPKHWELAPSHIMDLQSYMQIFYSRFSRFIDNSNIEDHMRKYILHIQDYYIMISQLKTMPMATNFATNSLIYANVFFTIVDEFITFSSSVKKPTLVSYISTMMETFYHQKSTAFMEYESVMKNILRSKQDEKDKIVKKLKEKTKEERAVINEMKKHKLGEWGRGLQKGLVQYDVNVFADERNLFLEDEMRETNDLSGYDEEYNHVDNE</sequence>
<evidence type="ECO:0000313" key="2">
    <source>
        <dbReference type="EMBL" id="QHU34099.1"/>
    </source>
</evidence>
<evidence type="ECO:0000256" key="1">
    <source>
        <dbReference type="SAM" id="Coils"/>
    </source>
</evidence>
<accession>A0A6C0LTK7</accession>
<reference evidence="2" key="1">
    <citation type="journal article" date="2020" name="Nature">
        <title>Giant virus diversity and host interactions through global metagenomics.</title>
        <authorList>
            <person name="Schulz F."/>
            <person name="Roux S."/>
            <person name="Paez-Espino D."/>
            <person name="Jungbluth S."/>
            <person name="Walsh D.A."/>
            <person name="Denef V.J."/>
            <person name="McMahon K.D."/>
            <person name="Konstantinidis K.T."/>
            <person name="Eloe-Fadrosh E.A."/>
            <person name="Kyrpides N.C."/>
            <person name="Woyke T."/>
        </authorList>
    </citation>
    <scope>NUCLEOTIDE SEQUENCE</scope>
    <source>
        <strain evidence="2">GVMAG-S-1016713-123</strain>
    </source>
</reference>
<feature type="coiled-coil region" evidence="1">
    <location>
        <begin position="1773"/>
        <end position="1804"/>
    </location>
</feature>
<protein>
    <submittedName>
        <fullName evidence="2">Uncharacterized protein</fullName>
    </submittedName>
</protein>
<keyword evidence="1" id="KW-0175">Coiled coil</keyword>
<name>A0A6C0LTK7_9ZZZZ</name>
<organism evidence="2">
    <name type="scientific">viral metagenome</name>
    <dbReference type="NCBI Taxonomy" id="1070528"/>
    <lineage>
        <taxon>unclassified sequences</taxon>
        <taxon>metagenomes</taxon>
        <taxon>organismal metagenomes</taxon>
    </lineage>
</organism>